<name>A0AAD7IDB0_9AGAR</name>
<dbReference type="AlphaFoldDB" id="A0AAD7IDB0"/>
<proteinExistence type="predicted"/>
<dbReference type="Proteomes" id="UP001215280">
    <property type="component" value="Unassembled WGS sequence"/>
</dbReference>
<dbReference type="EMBL" id="JARJLG010000133">
    <property type="protein sequence ID" value="KAJ7739219.1"/>
    <property type="molecule type" value="Genomic_DNA"/>
</dbReference>
<sequence length="295" mass="31692">MPNDSGPLLEYRLSAFSGFYIRWDALPHLLKSLAPAMPNEAGAAARVPVIPLCGILSQDPLSRLLVLSGAPEAALLVGRRTSGGTLKRAMTAPVCPLAPPGAFRRARPRARRRPQYFWRFAPITFKPLTDSMFKIPSRASLCIPARQTPRSSSAAVILADPLSRLLVLSGAPDPALVVGRNTSGGTLKSRLLSYDRSRILSRASLWFPARQRPRSSSAGVLVADALSRLLVLSGAPDPVLVVGRRTSGGSLKSRLLSNDRSSQDPISRLLVLSCGSDAERVGRRFSTGYPPFSGF</sequence>
<organism evidence="1 2">
    <name type="scientific">Mycena maculata</name>
    <dbReference type="NCBI Taxonomy" id="230809"/>
    <lineage>
        <taxon>Eukaryota</taxon>
        <taxon>Fungi</taxon>
        <taxon>Dikarya</taxon>
        <taxon>Basidiomycota</taxon>
        <taxon>Agaricomycotina</taxon>
        <taxon>Agaricomycetes</taxon>
        <taxon>Agaricomycetidae</taxon>
        <taxon>Agaricales</taxon>
        <taxon>Marasmiineae</taxon>
        <taxon>Mycenaceae</taxon>
        <taxon>Mycena</taxon>
    </lineage>
</organism>
<evidence type="ECO:0000313" key="2">
    <source>
        <dbReference type="Proteomes" id="UP001215280"/>
    </source>
</evidence>
<gene>
    <name evidence="1" type="ORF">DFH07DRAFT_965766</name>
</gene>
<comment type="caution">
    <text evidence="1">The sequence shown here is derived from an EMBL/GenBank/DDBJ whole genome shotgun (WGS) entry which is preliminary data.</text>
</comment>
<evidence type="ECO:0000313" key="1">
    <source>
        <dbReference type="EMBL" id="KAJ7739219.1"/>
    </source>
</evidence>
<reference evidence="1" key="1">
    <citation type="submission" date="2023-03" db="EMBL/GenBank/DDBJ databases">
        <title>Massive genome expansion in bonnet fungi (Mycena s.s.) driven by repeated elements and novel gene families across ecological guilds.</title>
        <authorList>
            <consortium name="Lawrence Berkeley National Laboratory"/>
            <person name="Harder C.B."/>
            <person name="Miyauchi S."/>
            <person name="Viragh M."/>
            <person name="Kuo A."/>
            <person name="Thoen E."/>
            <person name="Andreopoulos B."/>
            <person name="Lu D."/>
            <person name="Skrede I."/>
            <person name="Drula E."/>
            <person name="Henrissat B."/>
            <person name="Morin E."/>
            <person name="Kohler A."/>
            <person name="Barry K."/>
            <person name="LaButti K."/>
            <person name="Morin E."/>
            <person name="Salamov A."/>
            <person name="Lipzen A."/>
            <person name="Mereny Z."/>
            <person name="Hegedus B."/>
            <person name="Baldrian P."/>
            <person name="Stursova M."/>
            <person name="Weitz H."/>
            <person name="Taylor A."/>
            <person name="Grigoriev I.V."/>
            <person name="Nagy L.G."/>
            <person name="Martin F."/>
            <person name="Kauserud H."/>
        </authorList>
    </citation>
    <scope>NUCLEOTIDE SEQUENCE</scope>
    <source>
        <strain evidence="1">CBHHK188m</strain>
    </source>
</reference>
<protein>
    <submittedName>
        <fullName evidence="1">Uncharacterized protein</fullName>
    </submittedName>
</protein>
<keyword evidence="2" id="KW-1185">Reference proteome</keyword>
<accession>A0AAD7IDB0</accession>